<proteinExistence type="predicted"/>
<accession>A0A9J6GD15</accession>
<keyword evidence="3" id="KW-1185">Reference proteome</keyword>
<feature type="compositionally biased region" description="Basic residues" evidence="1">
    <location>
        <begin position="122"/>
        <end position="131"/>
    </location>
</feature>
<feature type="compositionally biased region" description="Polar residues" evidence="1">
    <location>
        <begin position="42"/>
        <end position="55"/>
    </location>
</feature>
<feature type="region of interest" description="Disordered" evidence="1">
    <location>
        <begin position="42"/>
        <end position="65"/>
    </location>
</feature>
<organism evidence="2 3">
    <name type="scientific">Haemaphysalis longicornis</name>
    <name type="common">Bush tick</name>
    <dbReference type="NCBI Taxonomy" id="44386"/>
    <lineage>
        <taxon>Eukaryota</taxon>
        <taxon>Metazoa</taxon>
        <taxon>Ecdysozoa</taxon>
        <taxon>Arthropoda</taxon>
        <taxon>Chelicerata</taxon>
        <taxon>Arachnida</taxon>
        <taxon>Acari</taxon>
        <taxon>Parasitiformes</taxon>
        <taxon>Ixodida</taxon>
        <taxon>Ixodoidea</taxon>
        <taxon>Ixodidae</taxon>
        <taxon>Haemaphysalinae</taxon>
        <taxon>Haemaphysalis</taxon>
    </lineage>
</organism>
<evidence type="ECO:0000313" key="2">
    <source>
        <dbReference type="EMBL" id="KAH9372328.1"/>
    </source>
</evidence>
<sequence>MHCSHSSNFWKCKKKYCAHKTIEHIQSIDQIPHVVQNLCRTSGNLHGTPRTSQPHSHPRQDASHDLSDAESILYSLYDEGTPDSSPLATPVPHNVPEEGISGPGRSMTATGPSVAAPAPSTRRAKQTKRRLEKPFEREINLLGQMATKEIDASEHFGMLVASKHRQCAAHLRCEMEIEMLQVAARYLNIQ</sequence>
<name>A0A9J6GD15_HAELO</name>
<comment type="caution">
    <text evidence="2">The sequence shown here is derived from an EMBL/GenBank/DDBJ whole genome shotgun (WGS) entry which is preliminary data.</text>
</comment>
<gene>
    <name evidence="2" type="ORF">HPB48_015978</name>
</gene>
<dbReference type="Proteomes" id="UP000821853">
    <property type="component" value="Chromosome 4"/>
</dbReference>
<evidence type="ECO:0000313" key="3">
    <source>
        <dbReference type="Proteomes" id="UP000821853"/>
    </source>
</evidence>
<evidence type="ECO:0000256" key="1">
    <source>
        <dbReference type="SAM" id="MobiDB-lite"/>
    </source>
</evidence>
<dbReference type="AlphaFoldDB" id="A0A9J6GD15"/>
<protein>
    <submittedName>
        <fullName evidence="2">Uncharacterized protein</fullName>
    </submittedName>
</protein>
<dbReference type="VEuPathDB" id="VectorBase:HLOH_057232"/>
<feature type="region of interest" description="Disordered" evidence="1">
    <location>
        <begin position="79"/>
        <end position="131"/>
    </location>
</feature>
<reference evidence="2 3" key="1">
    <citation type="journal article" date="2020" name="Cell">
        <title>Large-Scale Comparative Analyses of Tick Genomes Elucidate Their Genetic Diversity and Vector Capacities.</title>
        <authorList>
            <consortium name="Tick Genome and Microbiome Consortium (TIGMIC)"/>
            <person name="Jia N."/>
            <person name="Wang J."/>
            <person name="Shi W."/>
            <person name="Du L."/>
            <person name="Sun Y."/>
            <person name="Zhan W."/>
            <person name="Jiang J.F."/>
            <person name="Wang Q."/>
            <person name="Zhang B."/>
            <person name="Ji P."/>
            <person name="Bell-Sakyi L."/>
            <person name="Cui X.M."/>
            <person name="Yuan T.T."/>
            <person name="Jiang B.G."/>
            <person name="Yang W.F."/>
            <person name="Lam T.T."/>
            <person name="Chang Q.C."/>
            <person name="Ding S.J."/>
            <person name="Wang X.J."/>
            <person name="Zhu J.G."/>
            <person name="Ruan X.D."/>
            <person name="Zhao L."/>
            <person name="Wei J.T."/>
            <person name="Ye R.Z."/>
            <person name="Que T.C."/>
            <person name="Du C.H."/>
            <person name="Zhou Y.H."/>
            <person name="Cheng J.X."/>
            <person name="Dai P.F."/>
            <person name="Guo W.B."/>
            <person name="Han X.H."/>
            <person name="Huang E.J."/>
            <person name="Li L.F."/>
            <person name="Wei W."/>
            <person name="Gao Y.C."/>
            <person name="Liu J.Z."/>
            <person name="Shao H.Z."/>
            <person name="Wang X."/>
            <person name="Wang C.C."/>
            <person name="Yang T.C."/>
            <person name="Huo Q.B."/>
            <person name="Li W."/>
            <person name="Chen H.Y."/>
            <person name="Chen S.E."/>
            <person name="Zhou L.G."/>
            <person name="Ni X.B."/>
            <person name="Tian J.H."/>
            <person name="Sheng Y."/>
            <person name="Liu T."/>
            <person name="Pan Y.S."/>
            <person name="Xia L.Y."/>
            <person name="Li J."/>
            <person name="Zhao F."/>
            <person name="Cao W.C."/>
        </authorList>
    </citation>
    <scope>NUCLEOTIDE SEQUENCE [LARGE SCALE GENOMIC DNA]</scope>
    <source>
        <strain evidence="2">HaeL-2018</strain>
    </source>
</reference>
<dbReference type="EMBL" id="JABSTR010000006">
    <property type="protein sequence ID" value="KAH9372328.1"/>
    <property type="molecule type" value="Genomic_DNA"/>
</dbReference>